<dbReference type="Gene3D" id="3.40.630.30">
    <property type="match status" value="1"/>
</dbReference>
<feature type="domain" description="N-acetyltransferase" evidence="2">
    <location>
        <begin position="2"/>
        <end position="178"/>
    </location>
</feature>
<dbReference type="InterPro" id="IPR016181">
    <property type="entry name" value="Acyl_CoA_acyltransferase"/>
</dbReference>
<sequence length="208" mass="23266">MKIIRKMKPEDNASMAKIIVDVLTEYGYRDSRSGGYDIDNLPDRISDLYGFIQKEGGVYFVIEDTETQCILGGGGFRPNAASLKYSNANRFFSEDLINRTCALEKLYFLPELRGQGFGLRILEKILAAAIEKGYSSIYAGTEPKLKQAQSLYKKAGFIQLETTRKNSVCFLKALKNMPLMKPGAETREEKDCNSETSIQSVCPRTQAA</sequence>
<organism evidence="3 4">
    <name type="scientific">Legionella quinlivanii</name>
    <dbReference type="NCBI Taxonomy" id="45073"/>
    <lineage>
        <taxon>Bacteria</taxon>
        <taxon>Pseudomonadati</taxon>
        <taxon>Pseudomonadota</taxon>
        <taxon>Gammaproteobacteria</taxon>
        <taxon>Legionellales</taxon>
        <taxon>Legionellaceae</taxon>
        <taxon>Legionella</taxon>
    </lineage>
</organism>
<evidence type="ECO:0000313" key="4">
    <source>
        <dbReference type="Proteomes" id="UP000249458"/>
    </source>
</evidence>
<feature type="compositionally biased region" description="Polar residues" evidence="1">
    <location>
        <begin position="194"/>
        <end position="208"/>
    </location>
</feature>
<dbReference type="GO" id="GO:0016747">
    <property type="term" value="F:acyltransferase activity, transferring groups other than amino-acyl groups"/>
    <property type="evidence" value="ECO:0007669"/>
    <property type="project" value="InterPro"/>
</dbReference>
<evidence type="ECO:0000259" key="2">
    <source>
        <dbReference type="PROSITE" id="PS51186"/>
    </source>
</evidence>
<proteinExistence type="predicted"/>
<accession>A0A364LHD9</accession>
<feature type="compositionally biased region" description="Basic and acidic residues" evidence="1">
    <location>
        <begin position="184"/>
        <end position="193"/>
    </location>
</feature>
<dbReference type="Proteomes" id="UP000249458">
    <property type="component" value="Unassembled WGS sequence"/>
</dbReference>
<evidence type="ECO:0000313" key="3">
    <source>
        <dbReference type="EMBL" id="RAP35698.1"/>
    </source>
</evidence>
<dbReference type="Pfam" id="PF00583">
    <property type="entry name" value="Acetyltransf_1"/>
    <property type="match status" value="1"/>
</dbReference>
<protein>
    <recommendedName>
        <fullName evidence="2">N-acetyltransferase domain-containing protein</fullName>
    </recommendedName>
</protein>
<dbReference type="CDD" id="cd04301">
    <property type="entry name" value="NAT_SF"/>
    <property type="match status" value="1"/>
</dbReference>
<feature type="region of interest" description="Disordered" evidence="1">
    <location>
        <begin position="182"/>
        <end position="208"/>
    </location>
</feature>
<dbReference type="EMBL" id="MVJN01000008">
    <property type="protein sequence ID" value="RAP35698.1"/>
    <property type="molecule type" value="Genomic_DNA"/>
</dbReference>
<evidence type="ECO:0000256" key="1">
    <source>
        <dbReference type="SAM" id="MobiDB-lite"/>
    </source>
</evidence>
<gene>
    <name evidence="3" type="ORF">B1207_11450</name>
</gene>
<dbReference type="SUPFAM" id="SSF55729">
    <property type="entry name" value="Acyl-CoA N-acyltransferases (Nat)"/>
    <property type="match status" value="1"/>
</dbReference>
<dbReference type="PROSITE" id="PS51186">
    <property type="entry name" value="GNAT"/>
    <property type="match status" value="1"/>
</dbReference>
<reference evidence="3 4" key="1">
    <citation type="submission" date="2017-02" db="EMBL/GenBank/DDBJ databases">
        <title>Legionella quilivanii strain from human: case report and whole genome sequencing analysis.</title>
        <authorList>
            <person name="Lalancette C."/>
            <person name="Leduc J.-M."/>
            <person name="Levesque S."/>
            <person name="Fournier E."/>
            <person name="Saoud J."/>
            <person name="Faucher S.P."/>
            <person name="Bernard K."/>
            <person name="Martineau C."/>
            <person name="Longtin J."/>
        </authorList>
    </citation>
    <scope>NUCLEOTIDE SEQUENCE [LARGE SCALE GENOMIC DNA]</scope>
    <source>
        <strain evidence="3 4">ID143958</strain>
    </source>
</reference>
<dbReference type="InterPro" id="IPR000182">
    <property type="entry name" value="GNAT_dom"/>
</dbReference>
<comment type="caution">
    <text evidence="3">The sequence shown here is derived from an EMBL/GenBank/DDBJ whole genome shotgun (WGS) entry which is preliminary data.</text>
</comment>
<dbReference type="AlphaFoldDB" id="A0A364LHD9"/>
<dbReference type="RefSeq" id="WP_172458286.1">
    <property type="nucleotide sequence ID" value="NZ_MVJN01000008.1"/>
</dbReference>
<name>A0A364LHD9_9GAMM</name>